<evidence type="ECO:0000313" key="4">
    <source>
        <dbReference type="EMBL" id="GAA4887566.1"/>
    </source>
</evidence>
<dbReference type="PROSITE" id="PS50042">
    <property type="entry name" value="CNMP_BINDING_3"/>
    <property type="match status" value="1"/>
</dbReference>
<dbReference type="Gene3D" id="3.10.290.10">
    <property type="entry name" value="RNA-binding S4 domain"/>
    <property type="match status" value="1"/>
</dbReference>
<comment type="caution">
    <text evidence="4">The sequence shown here is derived from an EMBL/GenBank/DDBJ whole genome shotgun (WGS) entry which is preliminary data.</text>
</comment>
<accession>A0ABP9F3T2</accession>
<reference evidence="5" key="1">
    <citation type="journal article" date="2019" name="Int. J. Syst. Evol. Microbiol.">
        <title>The Global Catalogue of Microorganisms (GCM) 10K type strain sequencing project: providing services to taxonomists for standard genome sequencing and annotation.</title>
        <authorList>
            <consortium name="The Broad Institute Genomics Platform"/>
            <consortium name="The Broad Institute Genome Sequencing Center for Infectious Disease"/>
            <person name="Wu L."/>
            <person name="Ma J."/>
        </authorList>
    </citation>
    <scope>NUCLEOTIDE SEQUENCE [LARGE SCALE GENOMIC DNA]</scope>
    <source>
        <strain evidence="5">JCM 18401</strain>
    </source>
</reference>
<evidence type="ECO:0000256" key="1">
    <source>
        <dbReference type="PROSITE-ProRule" id="PRU00182"/>
    </source>
</evidence>
<dbReference type="InterPro" id="IPR000595">
    <property type="entry name" value="cNMP-bd_dom"/>
</dbReference>
<protein>
    <recommendedName>
        <fullName evidence="3">Cyclic nucleotide-binding domain-containing protein</fullName>
    </recommendedName>
</protein>
<proteinExistence type="predicted"/>
<evidence type="ECO:0000313" key="5">
    <source>
        <dbReference type="Proteomes" id="UP001499988"/>
    </source>
</evidence>
<feature type="compositionally biased region" description="Basic and acidic residues" evidence="2">
    <location>
        <begin position="79"/>
        <end position="95"/>
    </location>
</feature>
<feature type="compositionally biased region" description="Basic residues" evidence="2">
    <location>
        <begin position="96"/>
        <end position="109"/>
    </location>
</feature>
<feature type="domain" description="Cyclic nucleotide-binding" evidence="3">
    <location>
        <begin position="28"/>
        <end position="79"/>
    </location>
</feature>
<feature type="region of interest" description="Disordered" evidence="2">
    <location>
        <begin position="76"/>
        <end position="109"/>
    </location>
</feature>
<organism evidence="4 5">
    <name type="scientific">Ferrimonas pelagia</name>
    <dbReference type="NCBI Taxonomy" id="1177826"/>
    <lineage>
        <taxon>Bacteria</taxon>
        <taxon>Pseudomonadati</taxon>
        <taxon>Pseudomonadota</taxon>
        <taxon>Gammaproteobacteria</taxon>
        <taxon>Alteromonadales</taxon>
        <taxon>Ferrimonadaceae</taxon>
        <taxon>Ferrimonas</taxon>
    </lineage>
</organism>
<name>A0ABP9F3T2_9GAMM</name>
<dbReference type="SUPFAM" id="SSF55174">
    <property type="entry name" value="Alpha-L RNA-binding motif"/>
    <property type="match status" value="1"/>
</dbReference>
<dbReference type="InterPro" id="IPR036986">
    <property type="entry name" value="S4_RNA-bd_sf"/>
</dbReference>
<dbReference type="Proteomes" id="UP001499988">
    <property type="component" value="Unassembled WGS sequence"/>
</dbReference>
<dbReference type="PROSITE" id="PS50889">
    <property type="entry name" value="S4"/>
    <property type="match status" value="1"/>
</dbReference>
<evidence type="ECO:0000256" key="2">
    <source>
        <dbReference type="SAM" id="MobiDB-lite"/>
    </source>
</evidence>
<evidence type="ECO:0000259" key="3">
    <source>
        <dbReference type="PROSITE" id="PS50042"/>
    </source>
</evidence>
<dbReference type="EMBL" id="BAABJZ010000071">
    <property type="protein sequence ID" value="GAA4887566.1"/>
    <property type="molecule type" value="Genomic_DNA"/>
</dbReference>
<sequence>MSTAILELQPGDEFIELYKVLKIEGWVGAGGEAKMLIADGYVMVNHEVETRKRRKLVAGDNVIFGEESVMITASTRPASEAKIKAAKPADSESPKRKAAKPKGRPSIKF</sequence>
<keyword evidence="5" id="KW-1185">Reference proteome</keyword>
<keyword evidence="1" id="KW-0694">RNA-binding</keyword>
<gene>
    <name evidence="4" type="ORF">GCM10023333_21240</name>
</gene>
<dbReference type="Pfam" id="PF13275">
    <property type="entry name" value="S4_2"/>
    <property type="match status" value="1"/>
</dbReference>